<protein>
    <recommendedName>
        <fullName evidence="9">Peptidase S1 domain-containing protein</fullName>
    </recommendedName>
</protein>
<dbReference type="InterPro" id="IPR001254">
    <property type="entry name" value="Trypsin_dom"/>
</dbReference>
<proteinExistence type="predicted"/>
<evidence type="ECO:0000256" key="5">
    <source>
        <dbReference type="ARBA" id="ARBA00022825"/>
    </source>
</evidence>
<dbReference type="GO" id="GO:0004252">
    <property type="term" value="F:serine-type endopeptidase activity"/>
    <property type="evidence" value="ECO:0007669"/>
    <property type="project" value="InterPro"/>
</dbReference>
<keyword evidence="11" id="KW-1185">Reference proteome</keyword>
<dbReference type="PRINTS" id="PR00722">
    <property type="entry name" value="CHYMOTRYPSIN"/>
</dbReference>
<dbReference type="InterPro" id="IPR050127">
    <property type="entry name" value="Serine_Proteases_S1"/>
</dbReference>
<dbReference type="Pfam" id="PF00089">
    <property type="entry name" value="Trypsin"/>
    <property type="match status" value="1"/>
</dbReference>
<name>A0AAW2H3L0_9HYME</name>
<evidence type="ECO:0000259" key="9">
    <source>
        <dbReference type="PROSITE" id="PS50240"/>
    </source>
</evidence>
<comment type="subcellular location">
    <subcellularLocation>
        <location evidence="1">Secreted</location>
    </subcellularLocation>
</comment>
<keyword evidence="4 7" id="KW-0378">Hydrolase</keyword>
<evidence type="ECO:0000256" key="1">
    <source>
        <dbReference type="ARBA" id="ARBA00004613"/>
    </source>
</evidence>
<gene>
    <name evidence="10" type="ORF">PUN28_001181</name>
</gene>
<dbReference type="Gene3D" id="2.40.10.10">
    <property type="entry name" value="Trypsin-like serine proteases"/>
    <property type="match status" value="1"/>
</dbReference>
<reference evidence="10 11" key="1">
    <citation type="submission" date="2023-03" db="EMBL/GenBank/DDBJ databases">
        <title>High recombination rates correlate with genetic variation in Cardiocondyla obscurior ants.</title>
        <authorList>
            <person name="Errbii M."/>
        </authorList>
    </citation>
    <scope>NUCLEOTIDE SEQUENCE [LARGE SCALE GENOMIC DNA]</scope>
    <source>
        <strain evidence="10">Alpha-2009</strain>
        <tissue evidence="10">Whole body</tissue>
    </source>
</reference>
<dbReference type="InterPro" id="IPR018114">
    <property type="entry name" value="TRYPSIN_HIS"/>
</dbReference>
<dbReference type="CDD" id="cd00190">
    <property type="entry name" value="Tryp_SPc"/>
    <property type="match status" value="1"/>
</dbReference>
<dbReference type="PROSITE" id="PS00134">
    <property type="entry name" value="TRYPSIN_HIS"/>
    <property type="match status" value="1"/>
</dbReference>
<feature type="signal peptide" evidence="8">
    <location>
        <begin position="1"/>
        <end position="19"/>
    </location>
</feature>
<dbReference type="SUPFAM" id="SSF50494">
    <property type="entry name" value="Trypsin-like serine proteases"/>
    <property type="match status" value="1"/>
</dbReference>
<keyword evidence="5 7" id="KW-0720">Serine protease</keyword>
<dbReference type="InterPro" id="IPR009003">
    <property type="entry name" value="Peptidase_S1_PA"/>
</dbReference>
<keyword evidence="2" id="KW-0964">Secreted</keyword>
<dbReference type="InterPro" id="IPR033116">
    <property type="entry name" value="TRYPSIN_SER"/>
</dbReference>
<evidence type="ECO:0000256" key="8">
    <source>
        <dbReference type="SAM" id="SignalP"/>
    </source>
</evidence>
<dbReference type="PANTHER" id="PTHR24264">
    <property type="entry name" value="TRYPSIN-RELATED"/>
    <property type="match status" value="1"/>
</dbReference>
<dbReference type="PROSITE" id="PS00135">
    <property type="entry name" value="TRYPSIN_SER"/>
    <property type="match status" value="1"/>
</dbReference>
<feature type="chain" id="PRO_5043565193" description="Peptidase S1 domain-containing protein" evidence="8">
    <location>
        <begin position="20"/>
        <end position="322"/>
    </location>
</feature>
<dbReference type="AlphaFoldDB" id="A0AAW2H3L0"/>
<dbReference type="SMART" id="SM00020">
    <property type="entry name" value="Tryp_SPc"/>
    <property type="match status" value="1"/>
</dbReference>
<comment type="caution">
    <text evidence="10">The sequence shown here is derived from an EMBL/GenBank/DDBJ whole genome shotgun (WGS) entry which is preliminary data.</text>
</comment>
<keyword evidence="8" id="KW-0732">Signal</keyword>
<evidence type="ECO:0000313" key="10">
    <source>
        <dbReference type="EMBL" id="KAL0134167.1"/>
    </source>
</evidence>
<evidence type="ECO:0000256" key="4">
    <source>
        <dbReference type="ARBA" id="ARBA00022801"/>
    </source>
</evidence>
<evidence type="ECO:0000256" key="6">
    <source>
        <dbReference type="ARBA" id="ARBA00023157"/>
    </source>
</evidence>
<evidence type="ECO:0000256" key="3">
    <source>
        <dbReference type="ARBA" id="ARBA00022670"/>
    </source>
</evidence>
<dbReference type="EMBL" id="JADYXP020000001">
    <property type="protein sequence ID" value="KAL0134167.1"/>
    <property type="molecule type" value="Genomic_DNA"/>
</dbReference>
<dbReference type="Proteomes" id="UP001430953">
    <property type="component" value="Unassembled WGS sequence"/>
</dbReference>
<dbReference type="InterPro" id="IPR043504">
    <property type="entry name" value="Peptidase_S1_PA_chymotrypsin"/>
</dbReference>
<dbReference type="FunFam" id="2.40.10.10:FF:000006">
    <property type="entry name" value="Serine proteinase stubble"/>
    <property type="match status" value="1"/>
</dbReference>
<evidence type="ECO:0000256" key="2">
    <source>
        <dbReference type="ARBA" id="ARBA00022525"/>
    </source>
</evidence>
<evidence type="ECO:0000256" key="7">
    <source>
        <dbReference type="RuleBase" id="RU363034"/>
    </source>
</evidence>
<organism evidence="10 11">
    <name type="scientific">Cardiocondyla obscurior</name>
    <dbReference type="NCBI Taxonomy" id="286306"/>
    <lineage>
        <taxon>Eukaryota</taxon>
        <taxon>Metazoa</taxon>
        <taxon>Ecdysozoa</taxon>
        <taxon>Arthropoda</taxon>
        <taxon>Hexapoda</taxon>
        <taxon>Insecta</taxon>
        <taxon>Pterygota</taxon>
        <taxon>Neoptera</taxon>
        <taxon>Endopterygota</taxon>
        <taxon>Hymenoptera</taxon>
        <taxon>Apocrita</taxon>
        <taxon>Aculeata</taxon>
        <taxon>Formicoidea</taxon>
        <taxon>Formicidae</taxon>
        <taxon>Myrmicinae</taxon>
        <taxon>Cardiocondyla</taxon>
    </lineage>
</organism>
<accession>A0AAW2H3L0</accession>
<feature type="domain" description="Peptidase S1" evidence="9">
    <location>
        <begin position="85"/>
        <end position="317"/>
    </location>
</feature>
<dbReference type="InterPro" id="IPR001314">
    <property type="entry name" value="Peptidase_S1A"/>
</dbReference>
<sequence length="322" mass="35565">MLFRFILLLTLVAATIANAVDNKSNLTKPLEKEKSNSTNGIENDKGFLDWLFGSVGPYPPTLIEPQQPEKCSPCTCGLTNKHNRIVGGVETLVNQYPWMALLMYRGQFFCGGTVINSRYVLTAAHCVDRFDVNKLSVRILEHNWNATNQSKTQTFEVEKSIKHSGYSTTNYNNDIALLKLKTAIEFKGFMRPVCLPEQVKTFAGKQGIVTGWGAVKEGGSVSPVLQEVNVPILTNAECRAMKYPSRRITDNMLCAGYKEGGKDSCQGDSGGPLHVEENGSHQIVGVVSWGEGCAQPGYPGVYSRVNRFLTWINYNVETGCYC</sequence>
<dbReference type="PANTHER" id="PTHR24264:SF65">
    <property type="entry name" value="SRCR DOMAIN-CONTAINING PROTEIN"/>
    <property type="match status" value="1"/>
</dbReference>
<dbReference type="GO" id="GO:0005615">
    <property type="term" value="C:extracellular space"/>
    <property type="evidence" value="ECO:0007669"/>
    <property type="project" value="TreeGrafter"/>
</dbReference>
<evidence type="ECO:0000313" key="11">
    <source>
        <dbReference type="Proteomes" id="UP001430953"/>
    </source>
</evidence>
<dbReference type="PROSITE" id="PS50240">
    <property type="entry name" value="TRYPSIN_DOM"/>
    <property type="match status" value="1"/>
</dbReference>
<keyword evidence="3 7" id="KW-0645">Protease</keyword>
<keyword evidence="6" id="KW-1015">Disulfide bond</keyword>
<dbReference type="GO" id="GO:0006508">
    <property type="term" value="P:proteolysis"/>
    <property type="evidence" value="ECO:0007669"/>
    <property type="project" value="UniProtKB-KW"/>
</dbReference>